<dbReference type="GeneID" id="91569093"/>
<sequence length="64" mass="7155">MLPDFQFRKSTFSNDEAECVEVALNISDIVALRDSKVPDGPILRVSPAPWDAFREALVTGTFDR</sequence>
<dbReference type="Pfam" id="PF04149">
    <property type="entry name" value="DUF397"/>
    <property type="match status" value="1"/>
</dbReference>
<accession>A0ABS4Y1X5</accession>
<reference evidence="2 3" key="1">
    <citation type="submission" date="2021-03" db="EMBL/GenBank/DDBJ databases">
        <title>Sequencing the genomes of 1000 actinobacteria strains.</title>
        <authorList>
            <person name="Klenk H.-P."/>
        </authorList>
    </citation>
    <scope>NUCLEOTIDE SEQUENCE [LARGE SCALE GENOMIC DNA]</scope>
    <source>
        <strain evidence="2 3">DSM 41480</strain>
    </source>
</reference>
<keyword evidence="3" id="KW-1185">Reference proteome</keyword>
<organism evidence="2 3">
    <name type="scientific">Streptomyces syringium</name>
    <dbReference type="NCBI Taxonomy" id="76729"/>
    <lineage>
        <taxon>Bacteria</taxon>
        <taxon>Bacillati</taxon>
        <taxon>Actinomycetota</taxon>
        <taxon>Actinomycetes</taxon>
        <taxon>Kitasatosporales</taxon>
        <taxon>Streptomycetaceae</taxon>
        <taxon>Streptomyces</taxon>
    </lineage>
</organism>
<gene>
    <name evidence="2" type="ORF">JO379_002230</name>
</gene>
<proteinExistence type="predicted"/>
<evidence type="ECO:0000313" key="3">
    <source>
        <dbReference type="Proteomes" id="UP001519291"/>
    </source>
</evidence>
<dbReference type="EMBL" id="JAGIOH010000001">
    <property type="protein sequence ID" value="MBP2402761.1"/>
    <property type="molecule type" value="Genomic_DNA"/>
</dbReference>
<name>A0ABS4Y1X5_9ACTN</name>
<dbReference type="RefSeq" id="WP_307841952.1">
    <property type="nucleotide sequence ID" value="NZ_JAGIOH010000001.1"/>
</dbReference>
<dbReference type="Proteomes" id="UP001519291">
    <property type="component" value="Unassembled WGS sequence"/>
</dbReference>
<feature type="domain" description="DUF397" evidence="1">
    <location>
        <begin position="6"/>
        <end position="56"/>
    </location>
</feature>
<protein>
    <recommendedName>
        <fullName evidence="1">DUF397 domain-containing protein</fullName>
    </recommendedName>
</protein>
<comment type="caution">
    <text evidence="2">The sequence shown here is derived from an EMBL/GenBank/DDBJ whole genome shotgun (WGS) entry which is preliminary data.</text>
</comment>
<evidence type="ECO:0000313" key="2">
    <source>
        <dbReference type="EMBL" id="MBP2402761.1"/>
    </source>
</evidence>
<evidence type="ECO:0000259" key="1">
    <source>
        <dbReference type="Pfam" id="PF04149"/>
    </source>
</evidence>
<dbReference type="InterPro" id="IPR007278">
    <property type="entry name" value="DUF397"/>
</dbReference>